<evidence type="ECO:0000256" key="13">
    <source>
        <dbReference type="ARBA" id="ARBA00080992"/>
    </source>
</evidence>
<dbReference type="EMBL" id="CAJNOC010000015">
    <property type="protein sequence ID" value="CAF0706128.1"/>
    <property type="molecule type" value="Genomic_DNA"/>
</dbReference>
<comment type="catalytic activity">
    <reaction evidence="7">
        <text>L-lysyl-[histone] + S-adenosyl-L-methionine = N(6)-methyl-L-lysyl-[histone] + S-adenosyl-L-homocysteine + H(+)</text>
        <dbReference type="Rhea" id="RHEA:10024"/>
        <dbReference type="Rhea" id="RHEA-COMP:9845"/>
        <dbReference type="Rhea" id="RHEA-COMP:9846"/>
        <dbReference type="ChEBI" id="CHEBI:15378"/>
        <dbReference type="ChEBI" id="CHEBI:29969"/>
        <dbReference type="ChEBI" id="CHEBI:57856"/>
        <dbReference type="ChEBI" id="CHEBI:59789"/>
        <dbReference type="ChEBI" id="CHEBI:61929"/>
    </reaction>
    <physiologicalReaction direction="left-to-right" evidence="7">
        <dbReference type="Rhea" id="RHEA:10025"/>
    </physiologicalReaction>
</comment>
<dbReference type="CDD" id="cd02440">
    <property type="entry name" value="AdoMet_MTases"/>
    <property type="match status" value="1"/>
</dbReference>
<evidence type="ECO:0000256" key="8">
    <source>
        <dbReference type="ARBA" id="ARBA00050903"/>
    </source>
</evidence>
<dbReference type="OrthoDB" id="406152at2759"/>
<dbReference type="GO" id="GO:0005634">
    <property type="term" value="C:nucleus"/>
    <property type="evidence" value="ECO:0007669"/>
    <property type="project" value="UniProtKB-SubCell"/>
</dbReference>
<dbReference type="InterPro" id="IPR029063">
    <property type="entry name" value="SAM-dependent_MTases_sf"/>
</dbReference>
<evidence type="ECO:0000256" key="4">
    <source>
        <dbReference type="ARBA" id="ARBA00022679"/>
    </source>
</evidence>
<accession>A0A813M1U0</accession>
<evidence type="ECO:0000259" key="17">
    <source>
        <dbReference type="Pfam" id="PF05175"/>
    </source>
</evidence>
<dbReference type="GO" id="GO:0032259">
    <property type="term" value="P:methylation"/>
    <property type="evidence" value="ECO:0007669"/>
    <property type="project" value="UniProtKB-KW"/>
</dbReference>
<dbReference type="InterPro" id="IPR002052">
    <property type="entry name" value="DNA_methylase_N6_adenine_CS"/>
</dbReference>
<keyword evidence="5" id="KW-0949">S-adenosyl-L-methionine</keyword>
<protein>
    <recommendedName>
        <fullName evidence="15">Methyltransferase HEMK2</fullName>
    </recommendedName>
    <alternativeName>
        <fullName evidence="14">HemK methyltransferase family member 2</fullName>
    </alternativeName>
    <alternativeName>
        <fullName evidence="12">Lysine N-methyltransferase 9</fullName>
    </alternativeName>
    <alternativeName>
        <fullName evidence="11">Methylarsonite methyltransferase N6AMT1</fullName>
    </alternativeName>
    <alternativeName>
        <fullName evidence="16">Methyltransferase N6AMT1</fullName>
    </alternativeName>
    <alternativeName>
        <fullName evidence="13">Protein N(5)-glutamine methyltransferase</fullName>
    </alternativeName>
</protein>
<dbReference type="Proteomes" id="UP000663879">
    <property type="component" value="Unassembled WGS sequence"/>
</dbReference>
<keyword evidence="4" id="KW-0808">Transferase</keyword>
<evidence type="ECO:0000256" key="16">
    <source>
        <dbReference type="ARBA" id="ARBA00093667"/>
    </source>
</evidence>
<gene>
    <name evidence="18" type="ORF">OXX778_LOCUS334</name>
</gene>
<reference evidence="18" key="1">
    <citation type="submission" date="2021-02" db="EMBL/GenBank/DDBJ databases">
        <authorList>
            <person name="Nowell W R."/>
        </authorList>
    </citation>
    <scope>NUCLEOTIDE SEQUENCE</scope>
    <source>
        <strain evidence="18">Ploen Becks lab</strain>
    </source>
</reference>
<name>A0A813M1U0_9BILA</name>
<organism evidence="18 19">
    <name type="scientific">Brachionus calyciflorus</name>
    <dbReference type="NCBI Taxonomy" id="104777"/>
    <lineage>
        <taxon>Eukaryota</taxon>
        <taxon>Metazoa</taxon>
        <taxon>Spiralia</taxon>
        <taxon>Gnathifera</taxon>
        <taxon>Rotifera</taxon>
        <taxon>Eurotatoria</taxon>
        <taxon>Monogononta</taxon>
        <taxon>Pseudotrocha</taxon>
        <taxon>Ploima</taxon>
        <taxon>Brachionidae</taxon>
        <taxon>Brachionus</taxon>
    </lineage>
</organism>
<dbReference type="GO" id="GO:0035657">
    <property type="term" value="C:eRF1 methyltransferase complex"/>
    <property type="evidence" value="ECO:0007669"/>
    <property type="project" value="TreeGrafter"/>
</dbReference>
<dbReference type="FunFam" id="3.40.50.150:FF:000077">
    <property type="entry name" value="HemK methyltransferase family member 2"/>
    <property type="match status" value="1"/>
</dbReference>
<comment type="function">
    <text evidence="9">Methyltransferase that can methylate proteins and, to a lower extent, arsenic. Catalytic subunit of a heterodimer with TRMT112, which monomethylates 'Lys-12' of histone H4 (H4K12me1), a modification present at the promoters of numerous genes encoding cell cycle regulators. Catalytic subunit of a heterodimer with TRMT112, which catalyzes N5-methylation of Glu residue of proteins with a Gly-Gln-Xaa-Xaa-Xaa-Arg motif. Methylates ETF1 on 'Gln-185'; ETF1 needs to be complexed to ERF3 in its GTP-bound form to be efficiently methylated. May also play a role in the modulation of arsenic-induced toxicity by mediating the conversion of monomethylarsonous acid (3+) into the less toxic dimethylarsonic acid. It however only plays a limited role in arsenic metabolism compared with AS3MT.</text>
</comment>
<evidence type="ECO:0000256" key="1">
    <source>
        <dbReference type="ARBA" id="ARBA00004123"/>
    </source>
</evidence>
<comment type="catalytic activity">
    <reaction evidence="8">
        <text>methylarsonous acid + S-adenosyl-L-methionine = dimethylarsinate + S-adenosyl-L-homocysteine + 2 H(+)</text>
        <dbReference type="Rhea" id="RHEA:11684"/>
        <dbReference type="ChEBI" id="CHEBI:15378"/>
        <dbReference type="ChEBI" id="CHEBI:16223"/>
        <dbReference type="ChEBI" id="CHEBI:17826"/>
        <dbReference type="ChEBI" id="CHEBI:57856"/>
        <dbReference type="ChEBI" id="CHEBI:59789"/>
    </reaction>
</comment>
<comment type="subunit">
    <text evidence="10">Heterodimer; heterodimerization with TRMT112 is required for S-adenosyl-L-methionine-binding.</text>
</comment>
<comment type="caution">
    <text evidence="18">The sequence shown here is derived from an EMBL/GenBank/DDBJ whole genome shotgun (WGS) entry which is preliminary data.</text>
</comment>
<dbReference type="InterPro" id="IPR004557">
    <property type="entry name" value="PrmC-related"/>
</dbReference>
<evidence type="ECO:0000256" key="7">
    <source>
        <dbReference type="ARBA" id="ARBA00048619"/>
    </source>
</evidence>
<comment type="similarity">
    <text evidence="2">Belongs to the eukaryotic/archaeal PrmC-related family.</text>
</comment>
<dbReference type="Pfam" id="PF05175">
    <property type="entry name" value="MTS"/>
    <property type="match status" value="1"/>
</dbReference>
<dbReference type="PANTHER" id="PTHR45875">
    <property type="entry name" value="METHYLTRANSFERASE N6AMT1"/>
    <property type="match status" value="1"/>
</dbReference>
<keyword evidence="6" id="KW-0539">Nucleus</keyword>
<dbReference type="AlphaFoldDB" id="A0A813M1U0"/>
<dbReference type="PANTHER" id="PTHR45875:SF1">
    <property type="entry name" value="METHYLTRANSFERASE N6AMT1"/>
    <property type="match status" value="1"/>
</dbReference>
<evidence type="ECO:0000256" key="2">
    <source>
        <dbReference type="ARBA" id="ARBA00006149"/>
    </source>
</evidence>
<keyword evidence="19" id="KW-1185">Reference proteome</keyword>
<evidence type="ECO:0000256" key="15">
    <source>
        <dbReference type="ARBA" id="ARBA00093624"/>
    </source>
</evidence>
<evidence type="ECO:0000256" key="6">
    <source>
        <dbReference type="ARBA" id="ARBA00023242"/>
    </source>
</evidence>
<feature type="domain" description="Methyltransferase small" evidence="17">
    <location>
        <begin position="41"/>
        <end position="129"/>
    </location>
</feature>
<proteinExistence type="inferred from homology"/>
<evidence type="ECO:0000313" key="18">
    <source>
        <dbReference type="EMBL" id="CAF0706128.1"/>
    </source>
</evidence>
<evidence type="ECO:0000313" key="19">
    <source>
        <dbReference type="Proteomes" id="UP000663879"/>
    </source>
</evidence>
<sequence length="217" mass="24682">MLSTPDYSHFTTKDYDKIYEPCEDTFLFLDALEKDIQFLNELKPEIVVEIGPGSGLVINFLAKHLKESKKILFMATDINKDACLATQKTSIKNNNDINILNCDLLSPLFDRLQNKIDVLLFNPPYVVTESDELGSKSLPAAWTGGKDGREVMDRVFPMLNNLLSEKGVFYLVALKQNKIEDIELALSNLGFKMEILMNRKAGIENLFILKFDRKINI</sequence>
<evidence type="ECO:0000256" key="10">
    <source>
        <dbReference type="ARBA" id="ARBA00062344"/>
    </source>
</evidence>
<dbReference type="InterPro" id="IPR052190">
    <property type="entry name" value="Euk-Arch_PrmC-MTase"/>
</dbReference>
<keyword evidence="3" id="KW-0489">Methyltransferase</keyword>
<dbReference type="NCBIfam" id="TIGR00537">
    <property type="entry name" value="hemK_rel_arch"/>
    <property type="match status" value="1"/>
</dbReference>
<evidence type="ECO:0000256" key="12">
    <source>
        <dbReference type="ARBA" id="ARBA00076540"/>
    </source>
</evidence>
<evidence type="ECO:0000256" key="3">
    <source>
        <dbReference type="ARBA" id="ARBA00022603"/>
    </source>
</evidence>
<dbReference type="PROSITE" id="PS00092">
    <property type="entry name" value="N6_MTASE"/>
    <property type="match status" value="1"/>
</dbReference>
<dbReference type="InterPro" id="IPR007848">
    <property type="entry name" value="Small_mtfrase_dom"/>
</dbReference>
<dbReference type="GO" id="GO:0036009">
    <property type="term" value="F:protein-glutamine N-methyltransferase activity"/>
    <property type="evidence" value="ECO:0007669"/>
    <property type="project" value="UniProtKB-ARBA"/>
</dbReference>
<dbReference type="Gene3D" id="3.40.50.150">
    <property type="entry name" value="Vaccinia Virus protein VP39"/>
    <property type="match status" value="1"/>
</dbReference>
<evidence type="ECO:0000256" key="14">
    <source>
        <dbReference type="ARBA" id="ARBA00083337"/>
    </source>
</evidence>
<dbReference type="SUPFAM" id="SSF53335">
    <property type="entry name" value="S-adenosyl-L-methionine-dependent methyltransferases"/>
    <property type="match status" value="1"/>
</dbReference>
<comment type="subcellular location">
    <subcellularLocation>
        <location evidence="1">Nucleus</location>
    </subcellularLocation>
</comment>
<dbReference type="GO" id="GO:0003676">
    <property type="term" value="F:nucleic acid binding"/>
    <property type="evidence" value="ECO:0007669"/>
    <property type="project" value="InterPro"/>
</dbReference>
<evidence type="ECO:0000256" key="9">
    <source>
        <dbReference type="ARBA" id="ARBA00053180"/>
    </source>
</evidence>
<evidence type="ECO:0000256" key="11">
    <source>
        <dbReference type="ARBA" id="ARBA00075330"/>
    </source>
</evidence>
<evidence type="ECO:0000256" key="5">
    <source>
        <dbReference type="ARBA" id="ARBA00022691"/>
    </source>
</evidence>